<reference evidence="3" key="1">
    <citation type="submission" date="2017-12" db="EMBL/GenBank/DDBJ databases">
        <title>FDA dAtabase for Regulatory Grade micrObial Sequences (FDA-ARGOS): Supporting development and validation of Infectious Disease Dx tests.</title>
        <authorList>
            <person name="Hoffmann M."/>
            <person name="Allard M."/>
            <person name="Evans P."/>
            <person name="Brown E."/>
            <person name="Tallon L."/>
            <person name="Sadzewicz L."/>
            <person name="Sengamalay N."/>
            <person name="Ott S."/>
            <person name="Godinez A."/>
            <person name="Nagaraj S."/>
            <person name="Vavikolanu K."/>
            <person name="Aluvathingal J."/>
            <person name="Nadendla S."/>
            <person name="Sichtig H."/>
        </authorList>
    </citation>
    <scope>NUCLEOTIDE SEQUENCE</scope>
    <source>
        <strain evidence="3">LMG 3418</strain>
    </source>
</reference>
<evidence type="ECO:0000313" key="4">
    <source>
        <dbReference type="Proteomes" id="UP000237665"/>
    </source>
</evidence>
<keyword evidence="1" id="KW-1133">Transmembrane helix</keyword>
<keyword evidence="1" id="KW-0812">Transmembrane</keyword>
<gene>
    <name evidence="2" type="ORF">AL468_01210</name>
    <name evidence="3" type="ORF">AL468_18875</name>
</gene>
<feature type="transmembrane region" description="Helical" evidence="1">
    <location>
        <begin position="7"/>
        <end position="25"/>
    </location>
</feature>
<feature type="transmembrane region" description="Helical" evidence="1">
    <location>
        <begin position="68"/>
        <end position="89"/>
    </location>
</feature>
<protein>
    <submittedName>
        <fullName evidence="3">Uncharacterized protein</fullName>
    </submittedName>
</protein>
<dbReference type="EMBL" id="CP014133">
    <property type="protein sequence ID" value="AVH30345.1"/>
    <property type="molecule type" value="Genomic_DNA"/>
</dbReference>
<sequence length="99" mass="11354">MKFIKLSILIYISVFAFQLITHVIFPETIGRHEWVSWVVVTLLCLGMLGLWFAPAVVAFRAKQIRHRVLVILLSLGLPLVGGFISYFILKGELKYQTYT</sequence>
<keyword evidence="4" id="KW-1185">Reference proteome</keyword>
<dbReference type="Proteomes" id="UP000237665">
    <property type="component" value="Chromosome 1"/>
</dbReference>
<proteinExistence type="predicted"/>
<evidence type="ECO:0000313" key="2">
    <source>
        <dbReference type="EMBL" id="AVH28625.1"/>
    </source>
</evidence>
<evidence type="ECO:0000313" key="3">
    <source>
        <dbReference type="EMBL" id="AVH30345.1"/>
    </source>
</evidence>
<evidence type="ECO:0000256" key="1">
    <source>
        <dbReference type="SAM" id="Phobius"/>
    </source>
</evidence>
<reference evidence="4" key="2">
    <citation type="submission" date="2017-12" db="EMBL/GenBank/DDBJ databases">
        <title>FDA dAtabase for Regulatory Grade micrObial Sequences (FDA-ARGOS): Supporting development and validation of Infectious Disease Dx tests.</title>
        <authorList>
            <person name="Hoffmann M."/>
            <person name="Allard M."/>
            <person name="Evans P."/>
            <person name="Brown E."/>
            <person name="Tallon L.J."/>
            <person name="Sadzewicz L."/>
            <person name="Sengamalay N."/>
            <person name="Ott S."/>
            <person name="Godinez A."/>
            <person name="Nagaraj S."/>
            <person name="Vavikolanu K."/>
            <person name="Aluvathingal J."/>
            <person name="Nadendla S."/>
            <person name="Hobson J."/>
            <person name="Sichtig H."/>
        </authorList>
    </citation>
    <scope>NUCLEOTIDE SEQUENCE [LARGE SCALE GENOMIC DNA]</scope>
    <source>
        <strain evidence="4">LMG 3418</strain>
    </source>
</reference>
<name>A0ABM6SIV2_9VIBR</name>
<dbReference type="Proteomes" id="UP000237665">
    <property type="component" value="Chromosome 2"/>
</dbReference>
<keyword evidence="1" id="KW-0472">Membrane</keyword>
<accession>A0ABM6SIV2</accession>
<feature type="transmembrane region" description="Helical" evidence="1">
    <location>
        <begin position="37"/>
        <end position="59"/>
    </location>
</feature>
<organism evidence="3 4">
    <name type="scientific">Vibrio diabolicus</name>
    <dbReference type="NCBI Taxonomy" id="50719"/>
    <lineage>
        <taxon>Bacteria</taxon>
        <taxon>Pseudomonadati</taxon>
        <taxon>Pseudomonadota</taxon>
        <taxon>Gammaproteobacteria</taxon>
        <taxon>Vibrionales</taxon>
        <taxon>Vibrionaceae</taxon>
        <taxon>Vibrio</taxon>
        <taxon>Vibrio diabolicus subgroup</taxon>
    </lineage>
</organism>
<dbReference type="EMBL" id="CP014134">
    <property type="protein sequence ID" value="AVH28625.1"/>
    <property type="molecule type" value="Genomic_DNA"/>
</dbReference>